<gene>
    <name evidence="3" type="primary">FAM111B</name>
</gene>
<proteinExistence type="predicted"/>
<dbReference type="GO" id="GO:0000785">
    <property type="term" value="C:chromatin"/>
    <property type="evidence" value="ECO:0007669"/>
    <property type="project" value="TreeGrafter"/>
</dbReference>
<dbReference type="InterPro" id="IPR043504">
    <property type="entry name" value="Peptidase_S1_PA_chymotrypsin"/>
</dbReference>
<feature type="compositionally biased region" description="Basic and acidic residues" evidence="1">
    <location>
        <begin position="306"/>
        <end position="324"/>
    </location>
</feature>
<feature type="compositionally biased region" description="Basic and acidic residues" evidence="1">
    <location>
        <begin position="1"/>
        <end position="10"/>
    </location>
</feature>
<dbReference type="GO" id="GO:0008233">
    <property type="term" value="F:peptidase activity"/>
    <property type="evidence" value="ECO:0007669"/>
    <property type="project" value="UniProtKB-KW"/>
</dbReference>
<dbReference type="Pfam" id="PF13365">
    <property type="entry name" value="Trypsin_2"/>
    <property type="match status" value="1"/>
</dbReference>
<dbReference type="PANTHER" id="PTHR14389:SF4">
    <property type="entry name" value="SERINE PROTEASE FAM111B"/>
    <property type="match status" value="1"/>
</dbReference>
<dbReference type="SUPFAM" id="SSF50494">
    <property type="entry name" value="Trypsin-like serine proteases"/>
    <property type="match status" value="1"/>
</dbReference>
<dbReference type="Proteomes" id="UP001732780">
    <property type="component" value="Chromosome 10"/>
</dbReference>
<dbReference type="GO" id="GO:0006260">
    <property type="term" value="P:DNA replication"/>
    <property type="evidence" value="ECO:0007669"/>
    <property type="project" value="TreeGrafter"/>
</dbReference>
<dbReference type="GeneID" id="105070060"/>
<feature type="compositionally biased region" description="Basic and acidic residues" evidence="1">
    <location>
        <begin position="706"/>
        <end position="718"/>
    </location>
</feature>
<evidence type="ECO:0000313" key="3">
    <source>
        <dbReference type="RefSeq" id="XP_010954640.2"/>
    </source>
</evidence>
<feature type="compositionally biased region" description="Basic and acidic residues" evidence="1">
    <location>
        <begin position="56"/>
        <end position="66"/>
    </location>
</feature>
<dbReference type="PANTHER" id="PTHR14389">
    <property type="entry name" value="SI:CH1073-475A24.1"/>
    <property type="match status" value="1"/>
</dbReference>
<dbReference type="RefSeq" id="XP_010954640.2">
    <property type="nucleotide sequence ID" value="XM_010956338.3"/>
</dbReference>
<keyword evidence="3" id="KW-0645">Protease</keyword>
<dbReference type="GO" id="GO:0005634">
    <property type="term" value="C:nucleus"/>
    <property type="evidence" value="ECO:0007669"/>
    <property type="project" value="TreeGrafter"/>
</dbReference>
<keyword evidence="2" id="KW-1185">Reference proteome</keyword>
<feature type="region of interest" description="Disordered" evidence="1">
    <location>
        <begin position="1"/>
        <end position="29"/>
    </location>
</feature>
<keyword evidence="3" id="KW-0378">Hydrolase</keyword>
<feature type="region of interest" description="Disordered" evidence="1">
    <location>
        <begin position="55"/>
        <end position="76"/>
    </location>
</feature>
<feature type="region of interest" description="Disordered" evidence="1">
    <location>
        <begin position="706"/>
        <end position="733"/>
    </location>
</feature>
<dbReference type="Gene3D" id="2.40.10.10">
    <property type="entry name" value="Trypsin-like serine proteases"/>
    <property type="match status" value="2"/>
</dbReference>
<protein>
    <submittedName>
        <fullName evidence="3">Serine protease FAM111B</fullName>
    </submittedName>
</protein>
<sequence>MNSMKAEENKSSSAMENEQSTRPEISEDILMRQTCSGTPADTSLSETQEGISAIKLKSEVSRHETSPETQNPHWSTNEKCHFTFSLDESSRKADRSVYTARGGLNENIYSALRDNDFFRERMTSHFNKNIIVDGEKKIQGYVNLGMPLRCLPRDSHFKIRFGQSRNNQEKDDQILRKCENPNSECILFNVFAIGKTLKKIVQIKELHEKGSTLCIYALKGETIREALCKDGRFRSDLDTFEWKLIEDYNKIHGKQSTVDEVSGKKLEMEIFKKPFIRKDTHKNIKQENENATDEISPRDLIQSKSKAHEPEKDGETEGVEHNTEKILPPQSLGHDIKYKTHPIISKKKHSDNNHFNKKCSGGASQVRQRPHLHMQYVSNQFIQRKATNLWLKNLQKLDQVIMQQYPNFNQDARWMRQYFWEEQRKIKLPTFKQFNWYKKDFGKVTKNSTSVATCEHLIHLSNSVGFMKWDNNGNTGNATCFVINNGYVFTCRHVLHLMVGEGTHTSLWPNIISKCAKVTFTYKKFCPPHVDWFSIEPWFAVSDETQDYAVLKLSENGNGFPPGLFGQVSSEPSSGLIYLIGHPEGQIKKIDGCAVIPFKERLERYQEQHPDTVAASNACPMFTQRSFPSAVWRTDTLSYDTCFSSGSSGSPVFNADGKLVAMHSFGHFYEHEGWVYALIEFGYSMDSILRDIKQNNESLYKVLSEEKNENHNEEKCNKQESSFQGHQIEPMEH</sequence>
<reference evidence="3" key="1">
    <citation type="submission" date="2025-08" db="UniProtKB">
        <authorList>
            <consortium name="RefSeq"/>
        </authorList>
    </citation>
    <scope>IDENTIFICATION</scope>
    <source>
        <tissue evidence="3">Blood</tissue>
    </source>
</reference>
<evidence type="ECO:0000313" key="2">
    <source>
        <dbReference type="Proteomes" id="UP001732780"/>
    </source>
</evidence>
<dbReference type="GO" id="GO:0006508">
    <property type="term" value="P:proteolysis"/>
    <property type="evidence" value="ECO:0007669"/>
    <property type="project" value="UniProtKB-KW"/>
</dbReference>
<name>A0A9W3GTM9_CAMBA</name>
<accession>A0A9W3GTM9</accession>
<dbReference type="InterPro" id="IPR009003">
    <property type="entry name" value="Peptidase_S1_PA"/>
</dbReference>
<dbReference type="KEGG" id="cbai:105070060"/>
<feature type="region of interest" description="Disordered" evidence="1">
    <location>
        <begin position="281"/>
        <end position="366"/>
    </location>
</feature>
<dbReference type="CTD" id="374393"/>
<dbReference type="AlphaFoldDB" id="A0A9W3GTM9"/>
<evidence type="ECO:0000256" key="1">
    <source>
        <dbReference type="SAM" id="MobiDB-lite"/>
    </source>
</evidence>
<organism evidence="2 3">
    <name type="scientific">Camelus bactrianus</name>
    <name type="common">Bactrian camel</name>
    <dbReference type="NCBI Taxonomy" id="9837"/>
    <lineage>
        <taxon>Eukaryota</taxon>
        <taxon>Metazoa</taxon>
        <taxon>Chordata</taxon>
        <taxon>Craniata</taxon>
        <taxon>Vertebrata</taxon>
        <taxon>Euteleostomi</taxon>
        <taxon>Mammalia</taxon>
        <taxon>Eutheria</taxon>
        <taxon>Laurasiatheria</taxon>
        <taxon>Artiodactyla</taxon>
        <taxon>Tylopoda</taxon>
        <taxon>Camelidae</taxon>
        <taxon>Camelus</taxon>
    </lineage>
</organism>